<sequence>MSILLKCPVKALQTTVFSRALSSTAALSTKEWRAERGLPANRNAEGILTDGPDFTYQDGRPTPLLHKQMKRLKRQREYATKMVELCSELDFAKERFKKLEEAKEQERQQIISNRLKPKGDALTQRKRK</sequence>
<keyword evidence="6" id="KW-0687">Ribonucleoprotein</keyword>
<gene>
    <name evidence="10" type="ORF">APLA_LOCUS296</name>
</gene>
<accession>A0A8S0YMY1</accession>
<evidence type="ECO:0000256" key="9">
    <source>
        <dbReference type="SAM" id="MobiDB-lite"/>
    </source>
</evidence>
<evidence type="ECO:0000256" key="5">
    <source>
        <dbReference type="ARBA" id="ARBA00023128"/>
    </source>
</evidence>
<reference evidence="10 11" key="1">
    <citation type="submission" date="2020-04" db="EMBL/GenBank/DDBJ databases">
        <authorList>
            <person name="Wallbank WR R."/>
            <person name="Pardo Diaz C."/>
            <person name="Kozak K."/>
            <person name="Martin S."/>
            <person name="Jiggins C."/>
            <person name="Moest M."/>
            <person name="Warren A I."/>
            <person name="Byers J.R.P. K."/>
            <person name="Montejo-Kovacevich G."/>
            <person name="Yen C E."/>
        </authorList>
    </citation>
    <scope>NUCLEOTIDE SEQUENCE [LARGE SCALE GENOMIC DNA]</scope>
</reference>
<evidence type="ECO:0000256" key="8">
    <source>
        <dbReference type="ARBA" id="ARBA00035425"/>
    </source>
</evidence>
<evidence type="ECO:0000256" key="3">
    <source>
        <dbReference type="ARBA" id="ARBA00022946"/>
    </source>
</evidence>
<dbReference type="Proteomes" id="UP000494256">
    <property type="component" value="Unassembled WGS sequence"/>
</dbReference>
<keyword evidence="5" id="KW-0496">Mitochondrion</keyword>
<comment type="caution">
    <text evidence="10">The sequence shown here is derived from an EMBL/GenBank/DDBJ whole genome shotgun (WGS) entry which is preliminary data.</text>
</comment>
<keyword evidence="4" id="KW-0689">Ribosomal protein</keyword>
<feature type="region of interest" description="Disordered" evidence="9">
    <location>
        <begin position="105"/>
        <end position="128"/>
    </location>
</feature>
<comment type="similarity">
    <text evidence="2">Belongs to the mitochondrion-specific ribosomal protein mL52 family.</text>
</comment>
<keyword evidence="3" id="KW-0809">Transit peptide</keyword>
<evidence type="ECO:0000256" key="1">
    <source>
        <dbReference type="ARBA" id="ARBA00004173"/>
    </source>
</evidence>
<comment type="subcellular location">
    <subcellularLocation>
        <location evidence="1">Mitochondrion</location>
    </subcellularLocation>
</comment>
<evidence type="ECO:0000256" key="2">
    <source>
        <dbReference type="ARBA" id="ARBA00007232"/>
    </source>
</evidence>
<dbReference type="GO" id="GO:0003735">
    <property type="term" value="F:structural constituent of ribosome"/>
    <property type="evidence" value="ECO:0007669"/>
    <property type="project" value="InterPro"/>
</dbReference>
<evidence type="ECO:0000256" key="7">
    <source>
        <dbReference type="ARBA" id="ARBA00035181"/>
    </source>
</evidence>
<evidence type="ECO:0000313" key="10">
    <source>
        <dbReference type="EMBL" id="CAB3220393.1"/>
    </source>
</evidence>
<dbReference type="PANTHER" id="PTHR34090:SF1">
    <property type="entry name" value="LARGE RIBOSOMAL SUBUNIT PROTEIN ML52"/>
    <property type="match status" value="1"/>
</dbReference>
<dbReference type="InterPro" id="IPR034596">
    <property type="entry name" value="Ribosomal_mL52"/>
</dbReference>
<organism evidence="10 11">
    <name type="scientific">Arctia plantaginis</name>
    <name type="common">Wood tiger moth</name>
    <name type="synonym">Phalaena plantaginis</name>
    <dbReference type="NCBI Taxonomy" id="874455"/>
    <lineage>
        <taxon>Eukaryota</taxon>
        <taxon>Metazoa</taxon>
        <taxon>Ecdysozoa</taxon>
        <taxon>Arthropoda</taxon>
        <taxon>Hexapoda</taxon>
        <taxon>Insecta</taxon>
        <taxon>Pterygota</taxon>
        <taxon>Neoptera</taxon>
        <taxon>Endopterygota</taxon>
        <taxon>Lepidoptera</taxon>
        <taxon>Glossata</taxon>
        <taxon>Ditrysia</taxon>
        <taxon>Noctuoidea</taxon>
        <taxon>Erebidae</taxon>
        <taxon>Arctiinae</taxon>
        <taxon>Arctia</taxon>
    </lineage>
</organism>
<dbReference type="GO" id="GO:0005762">
    <property type="term" value="C:mitochondrial large ribosomal subunit"/>
    <property type="evidence" value="ECO:0007669"/>
    <property type="project" value="InterPro"/>
</dbReference>
<dbReference type="GO" id="GO:0032543">
    <property type="term" value="P:mitochondrial translation"/>
    <property type="evidence" value="ECO:0007669"/>
    <property type="project" value="InterPro"/>
</dbReference>
<proteinExistence type="inferred from homology"/>
<evidence type="ECO:0000313" key="11">
    <source>
        <dbReference type="Proteomes" id="UP000494256"/>
    </source>
</evidence>
<dbReference type="AlphaFoldDB" id="A0A8S0YMY1"/>
<evidence type="ECO:0000256" key="4">
    <source>
        <dbReference type="ARBA" id="ARBA00022980"/>
    </source>
</evidence>
<dbReference type="OrthoDB" id="308383at2759"/>
<name>A0A8S0YMY1_ARCPL</name>
<dbReference type="EMBL" id="CADEBD010000037">
    <property type="protein sequence ID" value="CAB3220393.1"/>
    <property type="molecule type" value="Genomic_DNA"/>
</dbReference>
<evidence type="ECO:0000256" key="6">
    <source>
        <dbReference type="ARBA" id="ARBA00023274"/>
    </source>
</evidence>
<dbReference type="PANTHER" id="PTHR34090">
    <property type="entry name" value="39S RIBOSOMAL PROTEIN L52, MITOCHONDRIAL"/>
    <property type="match status" value="1"/>
</dbReference>
<dbReference type="Pfam" id="PF18699">
    <property type="entry name" value="MRPL52"/>
    <property type="match status" value="1"/>
</dbReference>
<feature type="region of interest" description="Disordered" evidence="9">
    <location>
        <begin position="43"/>
        <end position="62"/>
    </location>
</feature>
<protein>
    <recommendedName>
        <fullName evidence="7">Large ribosomal subunit protein mL52</fullName>
    </recommendedName>
    <alternativeName>
        <fullName evidence="8">39S ribosomal protein L52, mitochondrial</fullName>
    </alternativeName>
</protein>